<dbReference type="InterPro" id="IPR007332">
    <property type="entry name" value="DUF411"/>
</dbReference>
<gene>
    <name evidence="2" type="ORF">ACFPOC_12105</name>
</gene>
<keyword evidence="3" id="KW-1185">Reference proteome</keyword>
<protein>
    <submittedName>
        <fullName evidence="2">DUF411 domain-containing protein</fullName>
    </submittedName>
</protein>
<evidence type="ECO:0000313" key="2">
    <source>
        <dbReference type="EMBL" id="MFC5567151.1"/>
    </source>
</evidence>
<organism evidence="2 3">
    <name type="scientific">Rubellimicrobium aerolatum</name>
    <dbReference type="NCBI Taxonomy" id="490979"/>
    <lineage>
        <taxon>Bacteria</taxon>
        <taxon>Pseudomonadati</taxon>
        <taxon>Pseudomonadota</taxon>
        <taxon>Alphaproteobacteria</taxon>
        <taxon>Rhodobacterales</taxon>
        <taxon>Roseobacteraceae</taxon>
        <taxon>Rubellimicrobium</taxon>
    </lineage>
</organism>
<feature type="signal peptide" evidence="1">
    <location>
        <begin position="1"/>
        <end position="23"/>
    </location>
</feature>
<evidence type="ECO:0000313" key="3">
    <source>
        <dbReference type="Proteomes" id="UP001596056"/>
    </source>
</evidence>
<accession>A0ABW0SDY2</accession>
<keyword evidence="1" id="KW-0732">Signal</keyword>
<comment type="caution">
    <text evidence="2">The sequence shown here is derived from an EMBL/GenBank/DDBJ whole genome shotgun (WGS) entry which is preliminary data.</text>
</comment>
<dbReference type="RefSeq" id="WP_209842220.1">
    <property type="nucleotide sequence ID" value="NZ_JAGGJP010000014.1"/>
</dbReference>
<dbReference type="Pfam" id="PF04214">
    <property type="entry name" value="DUF411"/>
    <property type="match status" value="1"/>
</dbReference>
<name>A0ABW0SDY2_9RHOB</name>
<evidence type="ECO:0000256" key="1">
    <source>
        <dbReference type="SAM" id="SignalP"/>
    </source>
</evidence>
<reference evidence="3" key="1">
    <citation type="journal article" date="2019" name="Int. J. Syst. Evol. Microbiol.">
        <title>The Global Catalogue of Microorganisms (GCM) 10K type strain sequencing project: providing services to taxonomists for standard genome sequencing and annotation.</title>
        <authorList>
            <consortium name="The Broad Institute Genomics Platform"/>
            <consortium name="The Broad Institute Genome Sequencing Center for Infectious Disease"/>
            <person name="Wu L."/>
            <person name="Ma J."/>
        </authorList>
    </citation>
    <scope>NUCLEOTIDE SEQUENCE [LARGE SCALE GENOMIC DNA]</scope>
    <source>
        <strain evidence="3">KACC 11588</strain>
    </source>
</reference>
<sequence>MLLTRRHLLLACASLPLATPVLAQADRHIQVLKDPNCECCTGWVEHLQASGFEVTVEEIHAGLLAVRKGELGVPINLQSCHTGQAGGYVLEGHVPAADIGRLLSERPDALGLAVPGMPYGSPGMGPETERDAYEVILFRRDGTTEVWTSYEAA</sequence>
<dbReference type="EMBL" id="JBHSNA010000011">
    <property type="protein sequence ID" value="MFC5567151.1"/>
    <property type="molecule type" value="Genomic_DNA"/>
</dbReference>
<feature type="chain" id="PRO_5046911024" evidence="1">
    <location>
        <begin position="24"/>
        <end position="153"/>
    </location>
</feature>
<dbReference type="Proteomes" id="UP001596056">
    <property type="component" value="Unassembled WGS sequence"/>
</dbReference>
<proteinExistence type="predicted"/>